<evidence type="ECO:0000313" key="3">
    <source>
        <dbReference type="Proteomes" id="UP001519921"/>
    </source>
</evidence>
<comment type="similarity">
    <text evidence="1">Belongs to the cycloisomerase 2 family.</text>
</comment>
<keyword evidence="3" id="KW-1185">Reference proteome</keyword>
<sequence>MILHQDLIIGFIGTYTKNNTMGIYKFSFNSKIGKIEKINLAYEIDSPNYLAIDKERNILYSACKLNNKSGVASFKFFGEKDSIDLINYNVVEGEAPCHLSIRKDKQLLISSNYYENKMNVYNTLDGIILTSYASAEHKGSSIDPIKQTKPHINCSIFTHDEEFILSVDSGIDKLMLYTFNDNKLVERDDLSYHFPKGTGPKHITYSKSKPFYYVLSELTSEIFIFKYNKKSKTPFENIQTVSSLAPNYTGKKSGAAIHVHKNNKFLYTSDIETNSISLFYINENNGKLDYINAFSCNGNSPCDFQIDPAGKYIICGNKDSDNISIFSINQSTGSLKFLGSEHLPGPTCIKFID</sequence>
<dbReference type="SUPFAM" id="SSF75011">
    <property type="entry name" value="3-carboxy-cis,cis-mucoante lactonizing enzyme"/>
    <property type="match status" value="1"/>
</dbReference>
<name>A0ABS7AKN9_9CLOT</name>
<organism evidence="2 3">
    <name type="scientific">Clostridium weizhouense</name>
    <dbReference type="NCBI Taxonomy" id="2859781"/>
    <lineage>
        <taxon>Bacteria</taxon>
        <taxon>Bacillati</taxon>
        <taxon>Bacillota</taxon>
        <taxon>Clostridia</taxon>
        <taxon>Eubacteriales</taxon>
        <taxon>Clostridiaceae</taxon>
        <taxon>Clostridium</taxon>
    </lineage>
</organism>
<reference evidence="2 3" key="1">
    <citation type="submission" date="2021-07" db="EMBL/GenBank/DDBJ databases">
        <title>Clostridium weizhouense sp. nov., an anaerobic bacterium isolated from activated sludge of Petroleum wastewater.</title>
        <authorList>
            <person name="Li Q."/>
        </authorList>
    </citation>
    <scope>NUCLEOTIDE SEQUENCE [LARGE SCALE GENOMIC DNA]</scope>
    <source>
        <strain evidence="2 3">YB-6</strain>
    </source>
</reference>
<accession>A0ABS7AKN9</accession>
<proteinExistence type="inferred from homology"/>
<dbReference type="PANTHER" id="PTHR30344:SF1">
    <property type="entry name" value="6-PHOSPHOGLUCONOLACTONASE"/>
    <property type="match status" value="1"/>
</dbReference>
<comment type="caution">
    <text evidence="2">The sequence shown here is derived from an EMBL/GenBank/DDBJ whole genome shotgun (WGS) entry which is preliminary data.</text>
</comment>
<evidence type="ECO:0000256" key="1">
    <source>
        <dbReference type="ARBA" id="ARBA00005564"/>
    </source>
</evidence>
<dbReference type="RefSeq" id="WP_219778253.1">
    <property type="nucleotide sequence ID" value="NZ_JAHXPT010000002.1"/>
</dbReference>
<dbReference type="EMBL" id="JAHXPT010000002">
    <property type="protein sequence ID" value="MBW6409203.1"/>
    <property type="molecule type" value="Genomic_DNA"/>
</dbReference>
<dbReference type="InterPro" id="IPR019405">
    <property type="entry name" value="Lactonase_7-beta_prop"/>
</dbReference>
<dbReference type="Proteomes" id="UP001519921">
    <property type="component" value="Unassembled WGS sequence"/>
</dbReference>
<dbReference type="Gene3D" id="2.130.10.10">
    <property type="entry name" value="YVTN repeat-like/Quinoprotein amine dehydrogenase"/>
    <property type="match status" value="1"/>
</dbReference>
<dbReference type="InterPro" id="IPR050282">
    <property type="entry name" value="Cycloisomerase_2"/>
</dbReference>
<dbReference type="InterPro" id="IPR015943">
    <property type="entry name" value="WD40/YVTN_repeat-like_dom_sf"/>
</dbReference>
<dbReference type="PANTHER" id="PTHR30344">
    <property type="entry name" value="6-PHOSPHOGLUCONOLACTONASE-RELATED"/>
    <property type="match status" value="1"/>
</dbReference>
<protein>
    <submittedName>
        <fullName evidence="2">Lactonase family protein</fullName>
    </submittedName>
</protein>
<evidence type="ECO:0000313" key="2">
    <source>
        <dbReference type="EMBL" id="MBW6409203.1"/>
    </source>
</evidence>
<dbReference type="Pfam" id="PF10282">
    <property type="entry name" value="Lactonase"/>
    <property type="match status" value="1"/>
</dbReference>
<gene>
    <name evidence="2" type="ORF">KYD98_03790</name>
</gene>